<proteinExistence type="predicted"/>
<dbReference type="OrthoDB" id="5298493at2"/>
<gene>
    <name evidence="9" type="ORF">C4K68_20390</name>
</gene>
<dbReference type="InterPro" id="IPR027797">
    <property type="entry name" value="PT-TG_dom"/>
</dbReference>
<feature type="domain" description="Teneurin-like YD-shell" evidence="8">
    <location>
        <begin position="1028"/>
        <end position="1153"/>
    </location>
</feature>
<dbReference type="NCBIfam" id="TIGR01643">
    <property type="entry name" value="YD_repeat_2x"/>
    <property type="match status" value="5"/>
</dbReference>
<evidence type="ECO:0000256" key="3">
    <source>
        <dbReference type="ARBA" id="ARBA00022737"/>
    </source>
</evidence>
<dbReference type="PANTHER" id="PTHR32305:SF15">
    <property type="entry name" value="PROTEIN RHSA-RELATED"/>
    <property type="match status" value="1"/>
</dbReference>
<dbReference type="GO" id="GO:0005576">
    <property type="term" value="C:extracellular region"/>
    <property type="evidence" value="ECO:0007669"/>
    <property type="project" value="UniProtKB-SubCell"/>
</dbReference>
<dbReference type="InterPro" id="IPR056823">
    <property type="entry name" value="TEN-like_YD-shell"/>
</dbReference>
<dbReference type="Pfam" id="PF25023">
    <property type="entry name" value="TEN_YD-shell"/>
    <property type="match status" value="1"/>
</dbReference>
<dbReference type="InterPro" id="IPR045351">
    <property type="entry name" value="DUF6531"/>
</dbReference>
<evidence type="ECO:0000259" key="4">
    <source>
        <dbReference type="Pfam" id="PF03527"/>
    </source>
</evidence>
<dbReference type="PANTHER" id="PTHR32305">
    <property type="match status" value="1"/>
</dbReference>
<dbReference type="Pfam" id="PF05593">
    <property type="entry name" value="RHS_repeat"/>
    <property type="match status" value="3"/>
</dbReference>
<comment type="subcellular location">
    <subcellularLocation>
        <location evidence="1">Secreted</location>
    </subcellularLocation>
</comment>
<dbReference type="Pfam" id="PF15604">
    <property type="entry name" value="Ntox15"/>
    <property type="match status" value="1"/>
</dbReference>
<dbReference type="InterPro" id="IPR006530">
    <property type="entry name" value="YD"/>
</dbReference>
<dbReference type="Pfam" id="PF03527">
    <property type="entry name" value="RHS"/>
    <property type="match status" value="1"/>
</dbReference>
<evidence type="ECO:0000313" key="10">
    <source>
        <dbReference type="Proteomes" id="UP000238196"/>
    </source>
</evidence>
<sequence>MLNMSFQDRSGAVLVLVDSPSRVVGLARVPSSRLRNLPDLASNALSQALDYIGSPAARTGSVTQMGQAAADAVDQGKLHVFIMSQGSAPKGHGRGYAAITPKTVATPAGIGADSIMGTGKTGGFDASLVPGAASGLSTIGGMVDVARQVASVADHGLNLSSALSLVGAVAKVVTGGSLGAAGMGTLPGTIMNLTDAPLSHMEDGVLVLDSPLDISACDLPIEGQEVLGDPVALATGEEILPLVDARLPGQEGLVWQRLYRSRLCESDVGLGRGWRTPFHTRIEERAGPDGQPESLLYHDEQGRKVYFAHVRSGAFSDQVAEGLRLHRRYQPHWGDDEMVIHFPDGHVKAFTRAAKQGPWRLSLWLTPHHGHYRCDYEGPRLVRIRCGDHTTVQLEYTPEQRLTAVHHCRTSLAADEQAADTLLATLARYIYNDHGELVRAVDQYGREEHYDYDNGLLVCRTLPSGYRHHLHWSGNGPFARCVEQYGDDKSFHYQMHYSDDTSVEGQLHTTVTLPDGHSHQYTFNSHGRLLRKVAADGSEERYHYDLHQRLTLHIDGDGHYHRYVYDPLGRLSEERHGDQHLHHRYNDAGQCIATADSLGFRFVREFDASGALVREQQGVSFDDVHHSDQRLASHYHYREGQISAVTGPGQPTLHLSYRADKVDKSVSTHRPAAFTNAPGMPLLARHGEQSWRYSYSATGQLTALLSPTREVISWLYNERGQIIRQGRFLLGREDQREETHYQYDTAGRLTQLTLPDGQTEHLAYAGLSQPTAITQADGSSVVLSYNAERQLTGLLRSDQAFFRLRYNACQRLEHSQHFDDRQRHYHWTPGGQLQAIDEGSHEHPGPRIELTHDALGSMIERRSYARRHDTAPRHSDHYQYDDRQRLTAAHNEQARLLQQWRPDNRLAACQGWYKDATGDLHEWHLRYDYDEQGRLAELHLPDGTTVQHHYDAHHRLTGLSHQHCPLLHRTLNAFGSETQRTLPGREPPLLSQTFDHRDRLIGQQWTQHDQPRQRLYRYGLHQQLQQHSDSHSGTANYHYDALRQLQEVHLIDSGGNEQRHAYVFDSFGNPSHVAGQPAEATCDRLTLLGERRYHYDERGNQTEVRSLNGQLLQRRVFDTLNQLREVHSDTTSAWYDYDPLGRRIGKTVATYRLVQEEGDSHDPNGWTRQRLSRRHTHYYWQGHHLLGEQTDGHYRWYLYEPTPQDSQRRSYRPLLLIDHGHPYHYVLDQRGAPLALLDQQGHPVWQAEPDVWGHASVSLHSVANPLRLQGQYEDEESGLHYNSYRYYDPHSGRYISQDPIGLLGGLNPYRYGPNPLSWIDPLGLCAEAIEDIAGNGTDPGLLASGGSLLLDMIPGLGTLKAVGQAITGTDWVTGESVDRSGELIGAAMSIIPFGRVLSKGKKALDIAEEAARKLKNAEDWLKAGDKVATRAAQFMKKYKVPCFTPGKSLKDSYGNNTQKMEKEFYRQLKDQEAGINGMSVGQYLENRDILNNLKAEYGSKKAREILTGGSKAQQAARAKLENEIEESVRTSLRKKGVSPAEMQELVDAKVKEQMDQLAALHNPDMIAGGDDVIGRIGNANVNSSIGAQWPGKVSGIDNAALEAVETLGAEAMMNVSLERCK</sequence>
<keyword evidence="2" id="KW-0964">Secreted</keyword>
<feature type="domain" description="DUF6531" evidence="7">
    <location>
        <begin position="228"/>
        <end position="307"/>
    </location>
</feature>
<dbReference type="InterPro" id="IPR022385">
    <property type="entry name" value="Rhs_assc_core"/>
</dbReference>
<evidence type="ECO:0000259" key="5">
    <source>
        <dbReference type="Pfam" id="PF14449"/>
    </source>
</evidence>
<evidence type="ECO:0000256" key="2">
    <source>
        <dbReference type="ARBA" id="ARBA00022525"/>
    </source>
</evidence>
<dbReference type="PRINTS" id="PR00394">
    <property type="entry name" value="RHSPROTEIN"/>
</dbReference>
<keyword evidence="3" id="KW-0677">Repeat</keyword>
<reference evidence="9 10" key="1">
    <citation type="submission" date="2018-02" db="EMBL/GenBank/DDBJ databases">
        <title>novel marine gammaproteobacteria from coastal saline agro ecosystem.</title>
        <authorList>
            <person name="Krishnan R."/>
            <person name="Ramesh Kumar N."/>
        </authorList>
    </citation>
    <scope>NUCLEOTIDE SEQUENCE [LARGE SCALE GENOMIC DNA]</scope>
    <source>
        <strain evidence="9 10">228</strain>
    </source>
</reference>
<organism evidence="9 10">
    <name type="scientific">Proteobacteria bacterium 228</name>
    <dbReference type="NCBI Taxonomy" id="2083153"/>
    <lineage>
        <taxon>Bacteria</taxon>
        <taxon>Pseudomonadati</taxon>
        <taxon>Pseudomonadota</taxon>
    </lineage>
</organism>
<evidence type="ECO:0008006" key="11">
    <source>
        <dbReference type="Google" id="ProtNLM"/>
    </source>
</evidence>
<accession>A0A2S5KLG1</accession>
<dbReference type="Gene3D" id="2.180.10.10">
    <property type="entry name" value="RHS repeat-associated core"/>
    <property type="match status" value="2"/>
</dbReference>
<dbReference type="EMBL" id="PRLP01000090">
    <property type="protein sequence ID" value="PPC75475.1"/>
    <property type="molecule type" value="Genomic_DNA"/>
</dbReference>
<feature type="domain" description="Novel toxin 15" evidence="6">
    <location>
        <begin position="1459"/>
        <end position="1618"/>
    </location>
</feature>
<dbReference type="Pfam" id="PF14449">
    <property type="entry name" value="PT-TG"/>
    <property type="match status" value="1"/>
</dbReference>
<dbReference type="InterPro" id="IPR001826">
    <property type="entry name" value="RHS"/>
</dbReference>
<feature type="domain" description="RHS protein conserved region" evidence="4">
    <location>
        <begin position="1223"/>
        <end position="1254"/>
    </location>
</feature>
<comment type="caution">
    <text evidence="9">The sequence shown here is derived from an EMBL/GenBank/DDBJ whole genome shotgun (WGS) entry which is preliminary data.</text>
</comment>
<dbReference type="NCBIfam" id="TIGR03696">
    <property type="entry name" value="Rhs_assc_core"/>
    <property type="match status" value="1"/>
</dbReference>
<protein>
    <recommendedName>
        <fullName evidence="11">Sugar-binding protein</fullName>
    </recommendedName>
</protein>
<evidence type="ECO:0000313" key="9">
    <source>
        <dbReference type="EMBL" id="PPC75475.1"/>
    </source>
</evidence>
<evidence type="ECO:0000259" key="6">
    <source>
        <dbReference type="Pfam" id="PF15604"/>
    </source>
</evidence>
<dbReference type="InterPro" id="IPR031325">
    <property type="entry name" value="RHS_repeat"/>
</dbReference>
<dbReference type="InterPro" id="IPR050708">
    <property type="entry name" value="T6SS_VgrG/RHS"/>
</dbReference>
<name>A0A2S5KLG1_9PROT</name>
<evidence type="ECO:0000256" key="1">
    <source>
        <dbReference type="ARBA" id="ARBA00004613"/>
    </source>
</evidence>
<dbReference type="Proteomes" id="UP000238196">
    <property type="component" value="Unassembled WGS sequence"/>
</dbReference>
<dbReference type="Pfam" id="PF20148">
    <property type="entry name" value="DUF6531"/>
    <property type="match status" value="1"/>
</dbReference>
<feature type="domain" description="Pre-toxin TG" evidence="5">
    <location>
        <begin position="1345"/>
        <end position="1410"/>
    </location>
</feature>
<dbReference type="InterPro" id="IPR028949">
    <property type="entry name" value="Ntox15"/>
</dbReference>
<evidence type="ECO:0000259" key="8">
    <source>
        <dbReference type="Pfam" id="PF25023"/>
    </source>
</evidence>
<evidence type="ECO:0000259" key="7">
    <source>
        <dbReference type="Pfam" id="PF20148"/>
    </source>
</evidence>